<dbReference type="CDD" id="cd14969">
    <property type="entry name" value="7tmA_Opsins_type2_animals"/>
    <property type="match status" value="1"/>
</dbReference>
<comment type="similarity">
    <text evidence="23">Belongs to the G-protein coupled receptor 1 family. Opsin subfamily.</text>
</comment>
<evidence type="ECO:0000256" key="15">
    <source>
        <dbReference type="ARBA" id="ARBA00023170"/>
    </source>
</evidence>
<dbReference type="Gene3D" id="1.20.1070.10">
    <property type="entry name" value="Rhodopsin 7-helix transmembrane proteins"/>
    <property type="match status" value="1"/>
</dbReference>
<dbReference type="AlphaFoldDB" id="A0A8J9YWX6"/>
<dbReference type="GO" id="GO:0007601">
    <property type="term" value="P:visual perception"/>
    <property type="evidence" value="ECO:0007669"/>
    <property type="project" value="InterPro"/>
</dbReference>
<feature type="transmembrane region" description="Helical" evidence="23">
    <location>
        <begin position="277"/>
        <end position="297"/>
    </location>
</feature>
<dbReference type="GO" id="GO:0005886">
    <property type="term" value="C:plasma membrane"/>
    <property type="evidence" value="ECO:0007669"/>
    <property type="project" value="UniProtKB-SubCell"/>
</dbReference>
<dbReference type="PROSITE" id="PS00237">
    <property type="entry name" value="G_PROTEIN_RECEP_F1_1"/>
    <property type="match status" value="1"/>
</dbReference>
<keyword evidence="7 23" id="KW-0812">Transmembrane</keyword>
<keyword evidence="18" id="KW-0449">Lipoprotein</keyword>
<feature type="transmembrane region" description="Helical" evidence="23">
    <location>
        <begin position="52"/>
        <end position="76"/>
    </location>
</feature>
<dbReference type="PANTHER" id="PTHR24240">
    <property type="entry name" value="OPSIN"/>
    <property type="match status" value="1"/>
</dbReference>
<keyword evidence="9 23" id="KW-1133">Transmembrane helix</keyword>
<evidence type="ECO:0000256" key="21">
    <source>
        <dbReference type="ARBA" id="ARBA00079531"/>
    </source>
</evidence>
<evidence type="ECO:0000256" key="10">
    <source>
        <dbReference type="ARBA" id="ARBA00022991"/>
    </source>
</evidence>
<keyword evidence="15 23" id="KW-0675">Receptor</keyword>
<dbReference type="GO" id="GO:0007602">
    <property type="term" value="P:phototransduction"/>
    <property type="evidence" value="ECO:0007669"/>
    <property type="project" value="UniProtKB-KW"/>
</dbReference>
<dbReference type="Proteomes" id="UP000838412">
    <property type="component" value="Chromosome 13"/>
</dbReference>
<evidence type="ECO:0000313" key="25">
    <source>
        <dbReference type="EMBL" id="CAH1243123.1"/>
    </source>
</evidence>
<evidence type="ECO:0000256" key="2">
    <source>
        <dbReference type="ARBA" id="ARBA00004651"/>
    </source>
</evidence>
<name>A0A8J9YWX6_BRALA</name>
<protein>
    <recommendedName>
        <fullName evidence="20">Opsin-3</fullName>
    </recommendedName>
    <alternativeName>
        <fullName evidence="22">Encephalopsin</fullName>
    </alternativeName>
    <alternativeName>
        <fullName evidence="21">Panopsin</fullName>
    </alternativeName>
</protein>
<evidence type="ECO:0000256" key="11">
    <source>
        <dbReference type="ARBA" id="ARBA00023040"/>
    </source>
</evidence>
<evidence type="ECO:0000256" key="7">
    <source>
        <dbReference type="ARBA" id="ARBA00022692"/>
    </source>
</evidence>
<evidence type="ECO:0000313" key="26">
    <source>
        <dbReference type="Proteomes" id="UP000838412"/>
    </source>
</evidence>
<keyword evidence="16" id="KW-0325">Glycoprotein</keyword>
<evidence type="ECO:0000256" key="6">
    <source>
        <dbReference type="ARBA" id="ARBA00022606"/>
    </source>
</evidence>
<dbReference type="EMBL" id="OV696698">
    <property type="protein sequence ID" value="CAH1243123.1"/>
    <property type="molecule type" value="Genomic_DNA"/>
</dbReference>
<keyword evidence="26" id="KW-1185">Reference proteome</keyword>
<evidence type="ECO:0000256" key="13">
    <source>
        <dbReference type="ARBA" id="ARBA00023139"/>
    </source>
</evidence>
<evidence type="ECO:0000256" key="8">
    <source>
        <dbReference type="ARBA" id="ARBA00022925"/>
    </source>
</evidence>
<organism evidence="25 26">
    <name type="scientific">Branchiostoma lanceolatum</name>
    <name type="common">Common lancelet</name>
    <name type="synonym">Amphioxus lanceolatum</name>
    <dbReference type="NCBI Taxonomy" id="7740"/>
    <lineage>
        <taxon>Eukaryota</taxon>
        <taxon>Metazoa</taxon>
        <taxon>Chordata</taxon>
        <taxon>Cephalochordata</taxon>
        <taxon>Leptocardii</taxon>
        <taxon>Amphioxiformes</taxon>
        <taxon>Branchiostomatidae</taxon>
        <taxon>Branchiostoma</taxon>
    </lineage>
</organism>
<evidence type="ECO:0000256" key="12">
    <source>
        <dbReference type="ARBA" id="ARBA00023136"/>
    </source>
</evidence>
<accession>A0A8J9YWX6</accession>
<dbReference type="SUPFAM" id="SSF81321">
    <property type="entry name" value="Family A G protein-coupled receptor-like"/>
    <property type="match status" value="1"/>
</dbReference>
<keyword evidence="14" id="KW-1015">Disulfide bond</keyword>
<keyword evidence="5 23" id="KW-0600">Photoreceptor protein</keyword>
<dbReference type="GO" id="GO:0009637">
    <property type="term" value="P:response to blue light"/>
    <property type="evidence" value="ECO:0007669"/>
    <property type="project" value="UniProtKB-ARBA"/>
</dbReference>
<feature type="transmembrane region" description="Helical" evidence="23">
    <location>
        <begin position="16"/>
        <end position="40"/>
    </location>
</feature>
<keyword evidence="17 23" id="KW-0807">Transducer</keyword>
<keyword evidence="6 23" id="KW-0716">Sensory transduction</keyword>
<evidence type="ECO:0000256" key="4">
    <source>
        <dbReference type="ARBA" id="ARBA00022490"/>
    </source>
</evidence>
<dbReference type="GO" id="GO:0005737">
    <property type="term" value="C:cytoplasm"/>
    <property type="evidence" value="ECO:0007669"/>
    <property type="project" value="UniProtKB-SubCell"/>
</dbReference>
<feature type="domain" description="G-protein coupled receptors family 1 profile" evidence="24">
    <location>
        <begin position="31"/>
        <end position="294"/>
    </location>
</feature>
<keyword evidence="8 23" id="KW-0681">Retinal protein</keyword>
<evidence type="ECO:0000259" key="24">
    <source>
        <dbReference type="PROSITE" id="PS50262"/>
    </source>
</evidence>
<keyword evidence="12 23" id="KW-0472">Membrane</keyword>
<evidence type="ECO:0000256" key="3">
    <source>
        <dbReference type="ARBA" id="ARBA00022475"/>
    </source>
</evidence>
<keyword evidence="3" id="KW-1003">Cell membrane</keyword>
<reference evidence="25" key="1">
    <citation type="submission" date="2022-01" db="EMBL/GenBank/DDBJ databases">
        <authorList>
            <person name="Braso-Vives M."/>
        </authorList>
    </citation>
    <scope>NUCLEOTIDE SEQUENCE</scope>
</reference>
<dbReference type="PRINTS" id="PR00238">
    <property type="entry name" value="OPSIN"/>
</dbReference>
<feature type="transmembrane region" description="Helical" evidence="23">
    <location>
        <begin position="242"/>
        <end position="265"/>
    </location>
</feature>
<dbReference type="InterPro" id="IPR050125">
    <property type="entry name" value="GPCR_opsins"/>
</dbReference>
<keyword evidence="13" id="KW-0564">Palmitate</keyword>
<dbReference type="PRINTS" id="PR00237">
    <property type="entry name" value="GPCRRHODOPSN"/>
</dbReference>
<keyword evidence="4" id="KW-0963">Cytoplasm</keyword>
<evidence type="ECO:0000256" key="14">
    <source>
        <dbReference type="ARBA" id="ARBA00023157"/>
    </source>
</evidence>
<sequence length="398" mass="43329">MAPTDEAPMSDGELKAVAAVLGIIGVLGIVNNTTTLYLVGRYSQLRTPFNMLVVNLTVSDLLVCILGIPFSFVSSWTGRWEFGHAGCVWYGFINSLLGIVSLITLTVISYERHQLMKRPPNAPKLSYRWVALSVVFVWGYSLLWTVPPLMGWSSYGPEVHGVACSVNWASRTANDTSYIVAFFVGCLAVPVTIIVMSYTRLILHAQQPLSDAIQPLPGAQLTAAPQQVPCTTRREKRLTKMVVVMVMCFLVCWLPYGIVALIVTFGGEGIITPEVAIVPALFAKSSVAYNAGIYVAMNSQFRKCFLISFKCGSQQQPDSTSQLYASYTGKSSQVGASSCSSQVDRTVDKNTILNVAASNAQGRCSSSPRQADSIRGFKKSLPYSFPLTKICPISEVEE</sequence>
<keyword evidence="10 23" id="KW-0157">Chromophore</keyword>
<evidence type="ECO:0000256" key="5">
    <source>
        <dbReference type="ARBA" id="ARBA00022543"/>
    </source>
</evidence>
<dbReference type="SMART" id="SM01381">
    <property type="entry name" value="7TM_GPCR_Srsx"/>
    <property type="match status" value="1"/>
</dbReference>
<dbReference type="OrthoDB" id="2101615at2759"/>
<evidence type="ECO:0000256" key="1">
    <source>
        <dbReference type="ARBA" id="ARBA00004496"/>
    </source>
</evidence>
<evidence type="ECO:0000256" key="19">
    <source>
        <dbReference type="ARBA" id="ARBA00062265"/>
    </source>
</evidence>
<dbReference type="GO" id="GO:0009893">
    <property type="term" value="P:positive regulation of metabolic process"/>
    <property type="evidence" value="ECO:0007669"/>
    <property type="project" value="UniProtKB-ARBA"/>
</dbReference>
<gene>
    <name evidence="25" type="primary">OPN3</name>
    <name evidence="25" type="ORF">BLAG_LOCUS6224</name>
</gene>
<dbReference type="PROSITE" id="PS50262">
    <property type="entry name" value="G_PROTEIN_RECEP_F1_2"/>
    <property type="match status" value="1"/>
</dbReference>
<dbReference type="GO" id="GO:0004930">
    <property type="term" value="F:G protein-coupled receptor activity"/>
    <property type="evidence" value="ECO:0007669"/>
    <property type="project" value="UniProtKB-KW"/>
</dbReference>
<comment type="subunit">
    <text evidence="19">Interacts with MC1R; the interaction results in a decrease in MC1R-mediated cAMP signaling and ultimately a decrease in melanin production in melanocytes.</text>
</comment>
<evidence type="ECO:0000256" key="18">
    <source>
        <dbReference type="ARBA" id="ARBA00023288"/>
    </source>
</evidence>
<feature type="transmembrane region" description="Helical" evidence="23">
    <location>
        <begin position="88"/>
        <end position="108"/>
    </location>
</feature>
<feature type="transmembrane region" description="Helical" evidence="23">
    <location>
        <begin position="178"/>
        <end position="198"/>
    </location>
</feature>
<dbReference type="PRINTS" id="PR01244">
    <property type="entry name" value="PEROPSIN"/>
</dbReference>
<proteinExistence type="inferred from homology"/>
<evidence type="ECO:0000256" key="23">
    <source>
        <dbReference type="RuleBase" id="RU004951"/>
    </source>
</evidence>
<evidence type="ECO:0000256" key="16">
    <source>
        <dbReference type="ARBA" id="ARBA00023180"/>
    </source>
</evidence>
<comment type="subcellular location">
    <subcellularLocation>
        <location evidence="2">Cell membrane</location>
        <topology evidence="2">Multi-pass membrane protein</topology>
    </subcellularLocation>
    <subcellularLocation>
        <location evidence="1">Cytoplasm</location>
    </subcellularLocation>
    <subcellularLocation>
        <location evidence="23">Membrane</location>
        <topology evidence="23">Multi-pass membrane protein</topology>
    </subcellularLocation>
</comment>
<feature type="transmembrane region" description="Helical" evidence="23">
    <location>
        <begin position="129"/>
        <end position="146"/>
    </location>
</feature>
<keyword evidence="11 23" id="KW-0297">G-protein coupled receptor</keyword>
<dbReference type="InterPro" id="IPR017452">
    <property type="entry name" value="GPCR_Rhodpsn_7TM"/>
</dbReference>
<dbReference type="Pfam" id="PF00001">
    <property type="entry name" value="7tm_1"/>
    <property type="match status" value="1"/>
</dbReference>
<evidence type="ECO:0000256" key="17">
    <source>
        <dbReference type="ARBA" id="ARBA00023224"/>
    </source>
</evidence>
<dbReference type="GO" id="GO:0009881">
    <property type="term" value="F:photoreceptor activity"/>
    <property type="evidence" value="ECO:0007669"/>
    <property type="project" value="UniProtKB-KW"/>
</dbReference>
<evidence type="ECO:0000256" key="20">
    <source>
        <dbReference type="ARBA" id="ARBA00072211"/>
    </source>
</evidence>
<dbReference type="InterPro" id="IPR000276">
    <property type="entry name" value="GPCR_Rhodpsn"/>
</dbReference>
<dbReference type="InterPro" id="IPR002962">
    <property type="entry name" value="Peropsin"/>
</dbReference>
<dbReference type="FunFam" id="1.20.1070.10:FF:000225">
    <property type="entry name" value="Opsin 3"/>
    <property type="match status" value="1"/>
</dbReference>
<evidence type="ECO:0000256" key="22">
    <source>
        <dbReference type="ARBA" id="ARBA00083377"/>
    </source>
</evidence>
<dbReference type="InterPro" id="IPR001760">
    <property type="entry name" value="Opsin"/>
</dbReference>
<evidence type="ECO:0000256" key="9">
    <source>
        <dbReference type="ARBA" id="ARBA00022989"/>
    </source>
</evidence>